<proteinExistence type="predicted"/>
<feature type="domain" description="Aerotolerance regulator N-terminal" evidence="2">
    <location>
        <begin position="10"/>
        <end position="86"/>
    </location>
</feature>
<dbReference type="InterPro" id="IPR024163">
    <property type="entry name" value="Aerotolerance_reg_N"/>
</dbReference>
<dbReference type="PANTHER" id="PTHR37464:SF1">
    <property type="entry name" value="BLL2463 PROTEIN"/>
    <property type="match status" value="1"/>
</dbReference>
<protein>
    <recommendedName>
        <fullName evidence="6">VWFA domain-containing protein</fullName>
    </recommendedName>
</protein>
<dbReference type="RefSeq" id="WP_145204400.1">
    <property type="nucleotide sequence ID" value="NZ_CP036267.1"/>
</dbReference>
<dbReference type="EMBL" id="CP036267">
    <property type="protein sequence ID" value="QDT35210.1"/>
    <property type="molecule type" value="Genomic_DNA"/>
</dbReference>
<sequence length="641" mass="71274">MSWLTNLIPSFFHPMGAILFALMIPVIIFYFLKLRRTRVEISSLALWQQVINDQRVNAPFQKFKRNILLLLQLLLLCLIALAAMQPYLRGNAEQLTYLPILVDVSASMGGVDEKGETRLDLAKAEIREIIDGLLPNQKLTLIAVGASARRLTEFTDNKQILRDALGKLEVQDVPSHVVDGLRLAQALSRTQEIESVRFYSDGNLPTKPNPATGKPMAEVDFDLPFRVDFFQIDPAGNNLGITALNARRATPETWDVFLRVEGTASGSTETDVILKANGETVGEEHLVLGPGEAQRLVFKVDAQVDEFLEATLKPNGHDAIKVDNQAWLNLPKGRDVDVYCPGELTTFRHAIEALEGVDVFPLADGSVNAAEFDLLISDKSDDVQKSASVAVFIGVVPDDLKELITIEDQQAEVIDWQRDAQILQHVQLKEVVISELPVKNQGIEDLHIEELGYTILAHGNRGPLILSKRDGIRVQYFLLFHTDRSTLPYRVGFPVLVANIMTEAMQRASLTEIRAPSTGVLPGLELEKKTAYRVTSPDGKHETRSSDDNGVLKGISATMAGEYEIRQSGELVSKIGVGLLNATETRLETVDTITFNELSVEAEGERLLTDKPLWEWFAAVAFFVLLFEWWYFQKKPAGIPD</sequence>
<keyword evidence="1" id="KW-0472">Membrane</keyword>
<evidence type="ECO:0000313" key="5">
    <source>
        <dbReference type="Proteomes" id="UP000315724"/>
    </source>
</evidence>
<dbReference type="Pfam" id="PF07584">
    <property type="entry name" value="BatA"/>
    <property type="match status" value="1"/>
</dbReference>
<evidence type="ECO:0000259" key="3">
    <source>
        <dbReference type="Pfam" id="PF13519"/>
    </source>
</evidence>
<dbReference type="InterPro" id="IPR002035">
    <property type="entry name" value="VWF_A"/>
</dbReference>
<evidence type="ECO:0000259" key="2">
    <source>
        <dbReference type="Pfam" id="PF07584"/>
    </source>
</evidence>
<reference evidence="4 5" key="1">
    <citation type="submission" date="2019-02" db="EMBL/GenBank/DDBJ databases">
        <title>Deep-cultivation of Planctomycetes and their phenomic and genomic characterization uncovers novel biology.</title>
        <authorList>
            <person name="Wiegand S."/>
            <person name="Jogler M."/>
            <person name="Boedeker C."/>
            <person name="Pinto D."/>
            <person name="Vollmers J."/>
            <person name="Rivas-Marin E."/>
            <person name="Kohn T."/>
            <person name="Peeters S.H."/>
            <person name="Heuer A."/>
            <person name="Rast P."/>
            <person name="Oberbeckmann S."/>
            <person name="Bunk B."/>
            <person name="Jeske O."/>
            <person name="Meyerdierks A."/>
            <person name="Storesund J.E."/>
            <person name="Kallscheuer N."/>
            <person name="Luecker S."/>
            <person name="Lage O.M."/>
            <person name="Pohl T."/>
            <person name="Merkel B.J."/>
            <person name="Hornburger P."/>
            <person name="Mueller R.-W."/>
            <person name="Bruemmer F."/>
            <person name="Labrenz M."/>
            <person name="Spormann A.M."/>
            <person name="Op den Camp H."/>
            <person name="Overmann J."/>
            <person name="Amann R."/>
            <person name="Jetten M.S.M."/>
            <person name="Mascher T."/>
            <person name="Medema M.H."/>
            <person name="Devos D.P."/>
            <person name="Kaster A.-K."/>
            <person name="Ovreas L."/>
            <person name="Rohde M."/>
            <person name="Galperin M.Y."/>
            <person name="Jogler C."/>
        </authorList>
    </citation>
    <scope>NUCLEOTIDE SEQUENCE [LARGE SCALE GENOMIC DNA]</scope>
    <source>
        <strain evidence="4 5">Mal48</strain>
    </source>
</reference>
<accession>A0A517QU94</accession>
<dbReference type="Gene3D" id="3.40.50.410">
    <property type="entry name" value="von Willebrand factor, type A domain"/>
    <property type="match status" value="1"/>
</dbReference>
<keyword evidence="1" id="KW-0812">Transmembrane</keyword>
<dbReference type="InterPro" id="IPR036465">
    <property type="entry name" value="vWFA_dom_sf"/>
</dbReference>
<keyword evidence="1" id="KW-1133">Transmembrane helix</keyword>
<feature type="transmembrane region" description="Helical" evidence="1">
    <location>
        <begin position="613"/>
        <end position="632"/>
    </location>
</feature>
<keyword evidence="5" id="KW-1185">Reference proteome</keyword>
<dbReference type="Pfam" id="PF13519">
    <property type="entry name" value="VWA_2"/>
    <property type="match status" value="1"/>
</dbReference>
<evidence type="ECO:0000313" key="4">
    <source>
        <dbReference type="EMBL" id="QDT35210.1"/>
    </source>
</evidence>
<feature type="transmembrane region" description="Helical" evidence="1">
    <location>
        <begin position="67"/>
        <end position="88"/>
    </location>
</feature>
<feature type="domain" description="VWFA" evidence="3">
    <location>
        <begin position="100"/>
        <end position="201"/>
    </location>
</feature>
<evidence type="ECO:0000256" key="1">
    <source>
        <dbReference type="SAM" id="Phobius"/>
    </source>
</evidence>
<dbReference type="AlphaFoldDB" id="A0A517QU94"/>
<dbReference type="Proteomes" id="UP000315724">
    <property type="component" value="Chromosome"/>
</dbReference>
<dbReference type="KEGG" id="tpol:Mal48_44860"/>
<dbReference type="SUPFAM" id="SSF53300">
    <property type="entry name" value="vWA-like"/>
    <property type="match status" value="1"/>
</dbReference>
<name>A0A517QU94_9PLAN</name>
<organism evidence="4 5">
    <name type="scientific">Thalassoglobus polymorphus</name>
    <dbReference type="NCBI Taxonomy" id="2527994"/>
    <lineage>
        <taxon>Bacteria</taxon>
        <taxon>Pseudomonadati</taxon>
        <taxon>Planctomycetota</taxon>
        <taxon>Planctomycetia</taxon>
        <taxon>Planctomycetales</taxon>
        <taxon>Planctomycetaceae</taxon>
        <taxon>Thalassoglobus</taxon>
    </lineage>
</organism>
<feature type="transmembrane region" description="Helical" evidence="1">
    <location>
        <begin position="12"/>
        <end position="32"/>
    </location>
</feature>
<dbReference type="OrthoDB" id="211275at2"/>
<gene>
    <name evidence="4" type="ORF">Mal48_44860</name>
</gene>
<evidence type="ECO:0008006" key="6">
    <source>
        <dbReference type="Google" id="ProtNLM"/>
    </source>
</evidence>
<dbReference type="PANTHER" id="PTHR37464">
    <property type="entry name" value="BLL2463 PROTEIN"/>
    <property type="match status" value="1"/>
</dbReference>